<evidence type="ECO:0000313" key="2">
    <source>
        <dbReference type="Proteomes" id="UP001221838"/>
    </source>
</evidence>
<accession>A0ABT5DHC5</accession>
<gene>
    <name evidence="1" type="ORF">POL68_25075</name>
</gene>
<protein>
    <submittedName>
        <fullName evidence="1">Uncharacterized protein</fullName>
    </submittedName>
</protein>
<dbReference type="Proteomes" id="UP001221838">
    <property type="component" value="Unassembled WGS sequence"/>
</dbReference>
<proteinExistence type="predicted"/>
<evidence type="ECO:0000313" key="1">
    <source>
        <dbReference type="EMBL" id="MDC0711766.1"/>
    </source>
</evidence>
<sequence>MARFTRAELALSDARSARAELELSDAHHRAELALSGADSSTGPGCHRLTRALHRPELGSLDDGCHRGARSWAELARGIGAFLTRPLGDLEGCRRVHRGVR</sequence>
<comment type="caution">
    <text evidence="1">The sequence shown here is derived from an EMBL/GenBank/DDBJ whole genome shotgun (WGS) entry which is preliminary data.</text>
</comment>
<keyword evidence="2" id="KW-1185">Reference proteome</keyword>
<dbReference type="RefSeq" id="WP_272141761.1">
    <property type="nucleotide sequence ID" value="NZ_JAQNDM010000002.1"/>
</dbReference>
<name>A0ABT5DHC5_9BACT</name>
<dbReference type="EMBL" id="JAQNDM010000002">
    <property type="protein sequence ID" value="MDC0711766.1"/>
    <property type="molecule type" value="Genomic_DNA"/>
</dbReference>
<reference evidence="1 2" key="1">
    <citation type="submission" date="2022-11" db="EMBL/GenBank/DDBJ databases">
        <title>Minimal conservation of predation-associated metabolite biosynthetic gene clusters underscores biosynthetic potential of Myxococcota including descriptions for ten novel species: Archangium lansinium sp. nov., Myxococcus landrumus sp. nov., Nannocystis bai.</title>
        <authorList>
            <person name="Ahearne A."/>
            <person name="Stevens C."/>
            <person name="Dowd S."/>
        </authorList>
    </citation>
    <scope>NUCLEOTIDE SEQUENCE [LARGE SCALE GENOMIC DNA]</scope>
    <source>
        <strain evidence="1 2">NCWAL01</strain>
    </source>
</reference>
<organism evidence="1 2">
    <name type="scientific">Stigmatella ashevillensis</name>
    <dbReference type="NCBI Taxonomy" id="2995309"/>
    <lineage>
        <taxon>Bacteria</taxon>
        <taxon>Pseudomonadati</taxon>
        <taxon>Myxococcota</taxon>
        <taxon>Myxococcia</taxon>
        <taxon>Myxococcales</taxon>
        <taxon>Cystobacterineae</taxon>
        <taxon>Archangiaceae</taxon>
        <taxon>Stigmatella</taxon>
    </lineage>
</organism>